<dbReference type="Proteomes" id="UP001353858">
    <property type="component" value="Unassembled WGS sequence"/>
</dbReference>
<sequence length="791" mass="90977">MPPLINKTSDAAAFARDLEEYFSFLGYCLVHVRDVEIRECLLKALVDVLDRRLPTSLNCITKQTCCDCVKRSEFPIIVTKLLEIADPDLYEKLLDISLILTNLSVTICHRMIKEHAIDFILFRLMEPNTVNKNDPLPRNHDISCRTLWVLLSSCKYENNDFQRHEYCPKDFNLRNLKDLLRVLTKCNNQINRNYVMAVILLFMDLFPNFPLISSGLASDIGILCAAAEIGSGGTWLSEVSFGTNENDYEFKKMLILAVCYSAKVPNGIKILHPKRIIPSLLRIITPELTQRWHPQQLEKLISMALSALQMIVETLPEDFLRANGPLRLLMMIEYYHIQPYEISVLKNCLKALHTISFLNNSDILNDLLINGSQGLILNIVVKLLKEPSLTLDCQQCLMYGFSTLEMLFSCGGSSHEQTVEISMTFLQRILKPKPKDPLLNPKFLISGIGFLWETMVWNENSLRKFTSDGGVYMLLDVIYQYSLPIKVIGLGVLVDMCDIGFCIPHLITWRNKGKKLLPLLLEIFRQENLRMGVKSTYDGMIADIEIPLMGHQQWYETFDVEKDPDSSPATVDLLGSCRPKIYAIINLLNNRHEFRVKVSNNHYKLFDTTNLTTIDKITMLLAENFLALKLGEAWIEVSQDIDKSGIRPLAIDEAFMALLKRRFLKWSQHLQISQEKMLEKQLIREYNYEMSLYNLLRESRLIESLYALHELEYIARTTERMFRLMSKMKQSKEIERTSYNPTNGTYHTTYLHKLKVTPVFQQYVSIQSDIISDPNGDSSVSLVSVTNSTEL</sequence>
<dbReference type="InterPro" id="IPR016024">
    <property type="entry name" value="ARM-type_fold"/>
</dbReference>
<dbReference type="PANTHER" id="PTHR14716">
    <property type="entry name" value="CILIA- AND FLAGELLA-ASSOCIATED PROTEIN 69"/>
    <property type="match status" value="1"/>
</dbReference>
<organism evidence="2 3">
    <name type="scientific">Aquatica leii</name>
    <dbReference type="NCBI Taxonomy" id="1421715"/>
    <lineage>
        <taxon>Eukaryota</taxon>
        <taxon>Metazoa</taxon>
        <taxon>Ecdysozoa</taxon>
        <taxon>Arthropoda</taxon>
        <taxon>Hexapoda</taxon>
        <taxon>Insecta</taxon>
        <taxon>Pterygota</taxon>
        <taxon>Neoptera</taxon>
        <taxon>Endopterygota</taxon>
        <taxon>Coleoptera</taxon>
        <taxon>Polyphaga</taxon>
        <taxon>Elateriformia</taxon>
        <taxon>Elateroidea</taxon>
        <taxon>Lampyridae</taxon>
        <taxon>Luciolinae</taxon>
        <taxon>Aquatica</taxon>
    </lineage>
</organism>
<dbReference type="PANTHER" id="PTHR14716:SF0">
    <property type="entry name" value="CILIA- AND FLAGELLA-ASSOCIATED PROTEIN 69"/>
    <property type="match status" value="1"/>
</dbReference>
<dbReference type="InterPro" id="IPR048732">
    <property type="entry name" value="CFA69"/>
</dbReference>
<feature type="domain" description="Cilia- and flagella-associated protein 69 ARM repeats" evidence="1">
    <location>
        <begin position="2"/>
        <end position="637"/>
    </location>
</feature>
<dbReference type="Pfam" id="PF21049">
    <property type="entry name" value="CFA69_ARM_rpt"/>
    <property type="match status" value="1"/>
</dbReference>
<keyword evidence="3" id="KW-1185">Reference proteome</keyword>
<proteinExistence type="predicted"/>
<dbReference type="SUPFAM" id="SSF48371">
    <property type="entry name" value="ARM repeat"/>
    <property type="match status" value="1"/>
</dbReference>
<evidence type="ECO:0000313" key="2">
    <source>
        <dbReference type="EMBL" id="KAK4880266.1"/>
    </source>
</evidence>
<evidence type="ECO:0000313" key="3">
    <source>
        <dbReference type="Proteomes" id="UP001353858"/>
    </source>
</evidence>
<comment type="caution">
    <text evidence="2">The sequence shown here is derived from an EMBL/GenBank/DDBJ whole genome shotgun (WGS) entry which is preliminary data.</text>
</comment>
<protein>
    <recommendedName>
        <fullName evidence="1">Cilia- and flagella-associated protein 69 ARM repeats domain-containing protein</fullName>
    </recommendedName>
</protein>
<dbReference type="InterPro" id="IPR048733">
    <property type="entry name" value="CFA69_ARM_dom"/>
</dbReference>
<evidence type="ECO:0000259" key="1">
    <source>
        <dbReference type="Pfam" id="PF21049"/>
    </source>
</evidence>
<name>A0AAN7PF58_9COLE</name>
<dbReference type="AlphaFoldDB" id="A0AAN7PF58"/>
<accession>A0AAN7PF58</accession>
<dbReference type="GO" id="GO:0097225">
    <property type="term" value="C:sperm midpiece"/>
    <property type="evidence" value="ECO:0007669"/>
    <property type="project" value="TreeGrafter"/>
</dbReference>
<dbReference type="EMBL" id="JARPUR010000003">
    <property type="protein sequence ID" value="KAK4880266.1"/>
    <property type="molecule type" value="Genomic_DNA"/>
</dbReference>
<gene>
    <name evidence="2" type="ORF">RN001_008412</name>
</gene>
<reference evidence="3" key="1">
    <citation type="submission" date="2023-01" db="EMBL/GenBank/DDBJ databases">
        <title>Key to firefly adult light organ development and bioluminescence: homeobox transcription factors regulate luciferase expression and transportation to peroxisome.</title>
        <authorList>
            <person name="Fu X."/>
        </authorList>
    </citation>
    <scope>NUCLEOTIDE SEQUENCE [LARGE SCALE GENOMIC DNA]</scope>
</reference>
<dbReference type="GO" id="GO:0097730">
    <property type="term" value="C:non-motile cilium"/>
    <property type="evidence" value="ECO:0007669"/>
    <property type="project" value="TreeGrafter"/>
</dbReference>
<dbReference type="GO" id="GO:1902093">
    <property type="term" value="P:positive regulation of flagellated sperm motility"/>
    <property type="evidence" value="ECO:0007669"/>
    <property type="project" value="TreeGrafter"/>
</dbReference>